<evidence type="ECO:0000256" key="1">
    <source>
        <dbReference type="ARBA" id="ARBA00010497"/>
    </source>
</evidence>
<comment type="catalytic activity">
    <reaction evidence="8 9">
        <text>geranylgeranyl diphosphate + L-cysteinyl-[protein] = S-geranylgeranyl-L-cysteinyl-[protein] + diphosphate</text>
        <dbReference type="Rhea" id="RHEA:21240"/>
        <dbReference type="Rhea" id="RHEA-COMP:10131"/>
        <dbReference type="Rhea" id="RHEA-COMP:11537"/>
        <dbReference type="ChEBI" id="CHEBI:29950"/>
        <dbReference type="ChEBI" id="CHEBI:33019"/>
        <dbReference type="ChEBI" id="CHEBI:57533"/>
        <dbReference type="ChEBI" id="CHEBI:86021"/>
        <dbReference type="EC" id="2.5.1.60"/>
    </reaction>
</comment>
<proteinExistence type="inferred from homology"/>
<dbReference type="GO" id="GO:0046872">
    <property type="term" value="F:metal ion binding"/>
    <property type="evidence" value="ECO:0007669"/>
    <property type="project" value="UniProtKB-KW"/>
</dbReference>
<dbReference type="GO" id="GO:0005968">
    <property type="term" value="C:Rab-protein geranylgeranyltransferase complex"/>
    <property type="evidence" value="ECO:0007669"/>
    <property type="project" value="UniProtKB-UniRule"/>
</dbReference>
<dbReference type="GO" id="GO:0004663">
    <property type="term" value="F:Rab geranylgeranyltransferase activity"/>
    <property type="evidence" value="ECO:0007669"/>
    <property type="project" value="UniProtKB-UniRule"/>
</dbReference>
<evidence type="ECO:0000256" key="8">
    <source>
        <dbReference type="ARBA" id="ARBA00047658"/>
    </source>
</evidence>
<dbReference type="Pfam" id="PF00432">
    <property type="entry name" value="Prenyltrans"/>
    <property type="match status" value="1"/>
</dbReference>
<evidence type="ECO:0000256" key="4">
    <source>
        <dbReference type="ARBA" id="ARBA00022679"/>
    </source>
</evidence>
<comment type="cofactor">
    <cofactor evidence="9">
        <name>Zn(2+)</name>
        <dbReference type="ChEBI" id="CHEBI:29105"/>
    </cofactor>
    <text evidence="9">Binds 1 zinc ion per subunit.</text>
</comment>
<organism evidence="11 12">
    <name type="scientific">Paramecium sonneborni</name>
    <dbReference type="NCBI Taxonomy" id="65129"/>
    <lineage>
        <taxon>Eukaryota</taxon>
        <taxon>Sar</taxon>
        <taxon>Alveolata</taxon>
        <taxon>Ciliophora</taxon>
        <taxon>Intramacronucleata</taxon>
        <taxon>Oligohymenophorea</taxon>
        <taxon>Peniculida</taxon>
        <taxon>Parameciidae</taxon>
        <taxon>Paramecium</taxon>
    </lineage>
</organism>
<evidence type="ECO:0000313" key="12">
    <source>
        <dbReference type="Proteomes" id="UP000692954"/>
    </source>
</evidence>
<evidence type="ECO:0000256" key="6">
    <source>
        <dbReference type="ARBA" id="ARBA00022737"/>
    </source>
</evidence>
<evidence type="ECO:0000256" key="2">
    <source>
        <dbReference type="ARBA" id="ARBA00011355"/>
    </source>
</evidence>
<keyword evidence="6" id="KW-0677">Repeat</keyword>
<dbReference type="EMBL" id="CAJJDN010000027">
    <property type="protein sequence ID" value="CAD8071131.1"/>
    <property type="molecule type" value="Genomic_DNA"/>
</dbReference>
<dbReference type="FunFam" id="1.50.10.20:FF:000012">
    <property type="entry name" value="Geranylgeranyl transferase type-2 subunit beta"/>
    <property type="match status" value="1"/>
</dbReference>
<keyword evidence="5 9" id="KW-0479">Metal-binding</keyword>
<dbReference type="InterPro" id="IPR045089">
    <property type="entry name" value="PGGT1B-like"/>
</dbReference>
<evidence type="ECO:0000313" key="11">
    <source>
        <dbReference type="EMBL" id="CAD8071131.1"/>
    </source>
</evidence>
<dbReference type="GO" id="GO:0072657">
    <property type="term" value="P:protein localization to membrane"/>
    <property type="evidence" value="ECO:0007669"/>
    <property type="project" value="UniProtKB-ARBA"/>
</dbReference>
<sequence>MFQQQLVNHLPYLMALDKSKDLESIGHYLSEHLKVAGGYWTINAIACLNKIDQISEEKKQQLSQWLKQCQNEDGGFGGNTNHDSHITNTHYAILLSFLLGCELNYEEAAKYVAARQRKDGSFEGDKWGEVDARFSYCGLSSLTLLNKRDLIDVKKAANYIKKCRNFDGSFGGIPDAESHGAYVFCCVGTLYLCEDLSFNIDELAMWIHERQTSKGGLNGRPEKLADVCYSWWMYSALCLLKREQWINQQALENYILECQDSDGGIADRPNNQSDVFHTFFGLAALSLLNGDKYQLNPIDPAFALPKSILINIPGASRFIQS</sequence>
<comment type="function">
    <text evidence="9">Catalyzes the transfer of a geranylgeranyl moiety from geranylgeranyl diphosphate to both cysteines of proteins with the C-terminal sequence -XXCC, -XCXC and -CCXX.</text>
</comment>
<gene>
    <name evidence="11" type="ORF">PSON_ATCC_30995.1.T0270358</name>
</gene>
<comment type="similarity">
    <text evidence="1 9">Belongs to the protein prenyltransferase subunit beta family.</text>
</comment>
<evidence type="ECO:0000256" key="7">
    <source>
        <dbReference type="ARBA" id="ARBA00022833"/>
    </source>
</evidence>
<feature type="domain" description="Prenyltransferase alpha-alpha toroid" evidence="10">
    <location>
        <begin position="28"/>
        <end position="303"/>
    </location>
</feature>
<keyword evidence="12" id="KW-1185">Reference proteome</keyword>
<evidence type="ECO:0000256" key="9">
    <source>
        <dbReference type="RuleBase" id="RU365076"/>
    </source>
</evidence>
<dbReference type="EC" id="2.5.1.60" evidence="9"/>
<protein>
    <recommendedName>
        <fullName evidence="9">Geranylgeranyl transferase type-2 subunit beta</fullName>
        <ecNumber evidence="9">2.5.1.60</ecNumber>
    </recommendedName>
</protein>
<dbReference type="AlphaFoldDB" id="A0A8S1LZV4"/>
<name>A0A8S1LZV4_9CILI</name>
<dbReference type="OrthoDB" id="5428259at2759"/>
<comment type="caution">
    <text evidence="11">The sequence shown here is derived from an EMBL/GenBank/DDBJ whole genome shotgun (WGS) entry which is preliminary data.</text>
</comment>
<keyword evidence="7 9" id="KW-0862">Zinc</keyword>
<keyword evidence="3 9" id="KW-0637">Prenyltransferase</keyword>
<evidence type="ECO:0000259" key="10">
    <source>
        <dbReference type="Pfam" id="PF00432"/>
    </source>
</evidence>
<evidence type="ECO:0000256" key="3">
    <source>
        <dbReference type="ARBA" id="ARBA00022602"/>
    </source>
</evidence>
<dbReference type="Proteomes" id="UP000692954">
    <property type="component" value="Unassembled WGS sequence"/>
</dbReference>
<reference evidence="11" key="1">
    <citation type="submission" date="2021-01" db="EMBL/GenBank/DDBJ databases">
        <authorList>
            <consortium name="Genoscope - CEA"/>
            <person name="William W."/>
        </authorList>
    </citation>
    <scope>NUCLEOTIDE SEQUENCE</scope>
</reference>
<dbReference type="PANTHER" id="PTHR11774">
    <property type="entry name" value="GERANYLGERANYL TRANSFERASE TYPE BETA SUBUNIT"/>
    <property type="match status" value="1"/>
</dbReference>
<accession>A0A8S1LZV4</accession>
<dbReference type="InterPro" id="IPR001330">
    <property type="entry name" value="Prenyltrans"/>
</dbReference>
<keyword evidence="4 9" id="KW-0808">Transferase</keyword>
<comment type="subunit">
    <text evidence="2">Heterodimer of an alpha and a beta subunit.</text>
</comment>
<dbReference type="CDD" id="cd02894">
    <property type="entry name" value="GGTase-II"/>
    <property type="match status" value="1"/>
</dbReference>
<dbReference type="InterPro" id="IPR026873">
    <property type="entry name" value="Ptb1"/>
</dbReference>
<dbReference type="PANTHER" id="PTHR11774:SF11">
    <property type="entry name" value="GERANYLGERANYL TRANSFERASE TYPE-2 SUBUNIT BETA"/>
    <property type="match status" value="1"/>
</dbReference>
<evidence type="ECO:0000256" key="5">
    <source>
        <dbReference type="ARBA" id="ARBA00022723"/>
    </source>
</evidence>